<dbReference type="SUPFAM" id="SSF46689">
    <property type="entry name" value="Homeodomain-like"/>
    <property type="match status" value="1"/>
</dbReference>
<dbReference type="InterPro" id="IPR025722">
    <property type="entry name" value="TetR"/>
</dbReference>
<dbReference type="Pfam" id="PF13972">
    <property type="entry name" value="TetR"/>
    <property type="match status" value="1"/>
</dbReference>
<dbReference type="InterPro" id="IPR001647">
    <property type="entry name" value="HTH_TetR"/>
</dbReference>
<dbReference type="Pfam" id="PF00440">
    <property type="entry name" value="TetR_N"/>
    <property type="match status" value="1"/>
</dbReference>
<dbReference type="InterPro" id="IPR050109">
    <property type="entry name" value="HTH-type_TetR-like_transc_reg"/>
</dbReference>
<dbReference type="PANTHER" id="PTHR30055:SF223">
    <property type="entry name" value="HTH-TYPE TRANSCRIPTIONAL REGULATOR UIDR"/>
    <property type="match status" value="1"/>
</dbReference>
<dbReference type="Proteomes" id="UP000308196">
    <property type="component" value="Chromosome"/>
</dbReference>
<evidence type="ECO:0000313" key="5">
    <source>
        <dbReference type="EMBL" id="VTR54002.1"/>
    </source>
</evidence>
<dbReference type="EMBL" id="JBEOQB010000002">
    <property type="protein sequence ID" value="MEZ0451372.1"/>
    <property type="molecule type" value="Genomic_DNA"/>
</dbReference>
<dbReference type="RefSeq" id="WP_051606467.1">
    <property type="nucleotide sequence ID" value="NZ_CP162525.1"/>
</dbReference>
<sequence>MNTKEKIISVALRLYNKHGIRTVTTRHIAQEMAISAGNLHYHFKHTEDIVLRIFEQLQSEYDQMVIRFGQNDAPFEELLDVFIEGSYRLIDKYTFIFVNFVEICAWIPAIAESYKRLVARREQQFMVLFEHYTDAGVFRSNIPASVWRGFVRQIFIVSDFWCSSFTVLGGRYEMDALSDYRQTIKVAFYPYLA</sequence>
<dbReference type="PANTHER" id="PTHR30055">
    <property type="entry name" value="HTH-TYPE TRANSCRIPTIONAL REGULATOR RUTR"/>
    <property type="match status" value="1"/>
</dbReference>
<evidence type="ECO:0000313" key="4">
    <source>
        <dbReference type="EMBL" id="MEZ0451372.1"/>
    </source>
</evidence>
<reference evidence="4 7" key="2">
    <citation type="submission" date="2024-06" db="EMBL/GenBank/DDBJ databases">
        <title>Soil Sphingobacterium thalpophilum.</title>
        <authorList>
            <person name="Yang J."/>
            <person name="Li J."/>
        </authorList>
    </citation>
    <scope>NUCLEOTIDE SEQUENCE [LARGE SCALE GENOMIC DNA]</scope>
    <source>
        <strain evidence="4 7">22g91tb</strain>
    </source>
</reference>
<evidence type="ECO:0000256" key="1">
    <source>
        <dbReference type="ARBA" id="ARBA00023125"/>
    </source>
</evidence>
<dbReference type="PROSITE" id="PS50977">
    <property type="entry name" value="HTH_TETR_2"/>
    <property type="match status" value="1"/>
</dbReference>
<feature type="domain" description="HTH tetR-type" evidence="3">
    <location>
        <begin position="1"/>
        <end position="61"/>
    </location>
</feature>
<dbReference type="PRINTS" id="PR00455">
    <property type="entry name" value="HTHTETR"/>
</dbReference>
<dbReference type="GO" id="GO:0003700">
    <property type="term" value="F:DNA-binding transcription factor activity"/>
    <property type="evidence" value="ECO:0007669"/>
    <property type="project" value="TreeGrafter"/>
</dbReference>
<dbReference type="KEGG" id="stha:NCTC11429_04969"/>
<dbReference type="Proteomes" id="UP001566204">
    <property type="component" value="Unassembled WGS sequence"/>
</dbReference>
<dbReference type="STRING" id="1123265.GCA_000686625_00308"/>
<evidence type="ECO:0000259" key="3">
    <source>
        <dbReference type="PROSITE" id="PS50977"/>
    </source>
</evidence>
<evidence type="ECO:0000313" key="6">
    <source>
        <dbReference type="Proteomes" id="UP000308196"/>
    </source>
</evidence>
<keyword evidence="1 2" id="KW-0238">DNA-binding</keyword>
<dbReference type="GeneID" id="78465527"/>
<evidence type="ECO:0000313" key="7">
    <source>
        <dbReference type="Proteomes" id="UP001566204"/>
    </source>
</evidence>
<accession>A0A4U9W5E1</accession>
<dbReference type="AlphaFoldDB" id="A0A4U9W5E1"/>
<proteinExistence type="predicted"/>
<dbReference type="GO" id="GO:0000976">
    <property type="term" value="F:transcription cis-regulatory region binding"/>
    <property type="evidence" value="ECO:0007669"/>
    <property type="project" value="TreeGrafter"/>
</dbReference>
<dbReference type="InterPro" id="IPR009057">
    <property type="entry name" value="Homeodomain-like_sf"/>
</dbReference>
<name>A0A4U9W5E1_9SPHI</name>
<keyword evidence="7" id="KW-1185">Reference proteome</keyword>
<reference evidence="5 6" key="1">
    <citation type="submission" date="2019-05" db="EMBL/GenBank/DDBJ databases">
        <authorList>
            <consortium name="Pathogen Informatics"/>
        </authorList>
    </citation>
    <scope>NUCLEOTIDE SEQUENCE [LARGE SCALE GENOMIC DNA]</scope>
    <source>
        <strain evidence="5 6">NCTC11429</strain>
    </source>
</reference>
<dbReference type="EMBL" id="LR590484">
    <property type="protein sequence ID" value="VTR54002.1"/>
    <property type="molecule type" value="Genomic_DNA"/>
</dbReference>
<organism evidence="5 6">
    <name type="scientific">Sphingobacterium thalpophilum</name>
    <dbReference type="NCBI Taxonomy" id="259"/>
    <lineage>
        <taxon>Bacteria</taxon>
        <taxon>Pseudomonadati</taxon>
        <taxon>Bacteroidota</taxon>
        <taxon>Sphingobacteriia</taxon>
        <taxon>Sphingobacteriales</taxon>
        <taxon>Sphingobacteriaceae</taxon>
        <taxon>Sphingobacterium</taxon>
    </lineage>
</organism>
<evidence type="ECO:0000256" key="2">
    <source>
        <dbReference type="PROSITE-ProRule" id="PRU00335"/>
    </source>
</evidence>
<protein>
    <submittedName>
        <fullName evidence="5">HTH-type transcriptional regulator qacR</fullName>
    </submittedName>
    <submittedName>
        <fullName evidence="4">TetR/AcrR family transcriptional regulator</fullName>
    </submittedName>
</protein>
<feature type="DNA-binding region" description="H-T-H motif" evidence="2">
    <location>
        <begin position="24"/>
        <end position="43"/>
    </location>
</feature>
<gene>
    <name evidence="5" type="primary">qacR_2</name>
    <name evidence="4" type="ORF">ABTW24_07175</name>
    <name evidence="5" type="ORF">NCTC11429_04969</name>
</gene>
<dbReference type="Gene3D" id="1.10.357.10">
    <property type="entry name" value="Tetracycline Repressor, domain 2"/>
    <property type="match status" value="1"/>
</dbReference>